<dbReference type="PANTHER" id="PTHR33938">
    <property type="entry name" value="FERULOYL ESTERASE B-RELATED"/>
    <property type="match status" value="1"/>
</dbReference>
<dbReference type="PANTHER" id="PTHR33938:SF13">
    <property type="entry name" value="CARBOXYLIC ESTER HYDROLASE"/>
    <property type="match status" value="1"/>
</dbReference>
<dbReference type="AlphaFoldDB" id="A0AAJ0C2C0"/>
<evidence type="ECO:0000256" key="2">
    <source>
        <dbReference type="ARBA" id="ARBA00022729"/>
    </source>
</evidence>
<dbReference type="GO" id="GO:0052689">
    <property type="term" value="F:carboxylic ester hydrolase activity"/>
    <property type="evidence" value="ECO:0007669"/>
    <property type="project" value="UniProtKB-KW"/>
</dbReference>
<keyword evidence="2" id="KW-0732">Signal</keyword>
<dbReference type="RefSeq" id="XP_060283635.1">
    <property type="nucleotide sequence ID" value="XM_060432988.1"/>
</dbReference>
<keyword evidence="1" id="KW-0719">Serine esterase</keyword>
<evidence type="ECO:0000256" key="3">
    <source>
        <dbReference type="ARBA" id="ARBA00022801"/>
    </source>
</evidence>
<gene>
    <name evidence="5" type="ORF">QBC33DRAFT_68183</name>
</gene>
<sequence>MALRPLTAPAAAIVSASRTSSVTQWLRLFVAKDPSFEIRNLPHEEFDSLVHAGIQQYEFPVSTNDADLSKFRGAGGKMLTFHGLASNPSESVWQSISRHSSPWDDNAIPAKSTEVYYEAVMSLLPRCSQLIPVIRGPWPRPLLRRWRGPAHCHVRAAAHVGREWDRTG</sequence>
<name>A0AAJ0C2C0_9PEZI</name>
<keyword evidence="6" id="KW-1185">Reference proteome</keyword>
<reference evidence="5" key="1">
    <citation type="submission" date="2023-06" db="EMBL/GenBank/DDBJ databases">
        <title>Genome-scale phylogeny and comparative genomics of the fungal order Sordariales.</title>
        <authorList>
            <consortium name="Lawrence Berkeley National Laboratory"/>
            <person name="Hensen N."/>
            <person name="Bonometti L."/>
            <person name="Westerberg I."/>
            <person name="Brannstrom I.O."/>
            <person name="Guillou S."/>
            <person name="Cros-Aarteil S."/>
            <person name="Calhoun S."/>
            <person name="Haridas S."/>
            <person name="Kuo A."/>
            <person name="Mondo S."/>
            <person name="Pangilinan J."/>
            <person name="Riley R."/>
            <person name="Labutti K."/>
            <person name="Andreopoulos B."/>
            <person name="Lipzen A."/>
            <person name="Chen C."/>
            <person name="Yanf M."/>
            <person name="Daum C."/>
            <person name="Ng V."/>
            <person name="Clum A."/>
            <person name="Steindorff A."/>
            <person name="Ohm R."/>
            <person name="Martin F."/>
            <person name="Silar P."/>
            <person name="Natvig D."/>
            <person name="Lalanne C."/>
            <person name="Gautier V."/>
            <person name="Ament-Velasquez S.L."/>
            <person name="Kruys A."/>
            <person name="Hutchinson M.I."/>
            <person name="Powell A.J."/>
            <person name="Barry K."/>
            <person name="Miller A.N."/>
            <person name="Grigoriev I.V."/>
            <person name="Debuchy R."/>
            <person name="Gladieux P."/>
            <person name="Thoren M.H."/>
            <person name="Johannesson H."/>
        </authorList>
    </citation>
    <scope>NUCLEOTIDE SEQUENCE</scope>
    <source>
        <strain evidence="5">8032-3</strain>
    </source>
</reference>
<dbReference type="GeneID" id="85316175"/>
<organism evidence="5 6">
    <name type="scientific">Phialemonium atrogriseum</name>
    <dbReference type="NCBI Taxonomy" id="1093897"/>
    <lineage>
        <taxon>Eukaryota</taxon>
        <taxon>Fungi</taxon>
        <taxon>Dikarya</taxon>
        <taxon>Ascomycota</taxon>
        <taxon>Pezizomycotina</taxon>
        <taxon>Sordariomycetes</taxon>
        <taxon>Sordariomycetidae</taxon>
        <taxon>Cephalothecales</taxon>
        <taxon>Cephalothecaceae</taxon>
        <taxon>Phialemonium</taxon>
    </lineage>
</organism>
<proteinExistence type="predicted"/>
<protein>
    <submittedName>
        <fullName evidence="5">Uncharacterized protein</fullName>
    </submittedName>
</protein>
<evidence type="ECO:0000256" key="1">
    <source>
        <dbReference type="ARBA" id="ARBA00022487"/>
    </source>
</evidence>
<evidence type="ECO:0000256" key="4">
    <source>
        <dbReference type="ARBA" id="ARBA00023157"/>
    </source>
</evidence>
<accession>A0AAJ0C2C0</accession>
<dbReference type="InterPro" id="IPR011118">
    <property type="entry name" value="Tannase/feruloyl_esterase"/>
</dbReference>
<dbReference type="Proteomes" id="UP001244011">
    <property type="component" value="Unassembled WGS sequence"/>
</dbReference>
<keyword evidence="4" id="KW-1015">Disulfide bond</keyword>
<comment type="caution">
    <text evidence="5">The sequence shown here is derived from an EMBL/GenBank/DDBJ whole genome shotgun (WGS) entry which is preliminary data.</text>
</comment>
<evidence type="ECO:0000313" key="5">
    <source>
        <dbReference type="EMBL" id="KAK1767422.1"/>
    </source>
</evidence>
<dbReference type="EMBL" id="MU839008">
    <property type="protein sequence ID" value="KAK1767422.1"/>
    <property type="molecule type" value="Genomic_DNA"/>
</dbReference>
<evidence type="ECO:0000313" key="6">
    <source>
        <dbReference type="Proteomes" id="UP001244011"/>
    </source>
</evidence>
<keyword evidence="3" id="KW-0378">Hydrolase</keyword>